<dbReference type="Proteomes" id="UP000270530">
    <property type="component" value="Chromosome"/>
</dbReference>
<dbReference type="KEGG" id="rbd:ALSL_2424"/>
<reference evidence="3" key="2">
    <citation type="submission" date="2018-06" db="EMBL/GenBank/DDBJ databases">
        <title>Genome sequence of Rhodanobacteraceae bacterium strain Dysh456.</title>
        <authorList>
            <person name="Fukui M."/>
        </authorList>
    </citation>
    <scope>NUCLEOTIDE SEQUENCE [LARGE SCALE GENOMIC DNA]</scope>
    <source>
        <strain evidence="3">Dysh456</strain>
    </source>
</reference>
<evidence type="ECO:0000313" key="2">
    <source>
        <dbReference type="EMBL" id="BBD81075.1"/>
    </source>
</evidence>
<evidence type="ECO:0000313" key="3">
    <source>
        <dbReference type="Proteomes" id="UP000270530"/>
    </source>
</evidence>
<dbReference type="AlphaFoldDB" id="A0A2Z6E8V0"/>
<keyword evidence="3" id="KW-1185">Reference proteome</keyword>
<dbReference type="EMBL" id="AP018560">
    <property type="protein sequence ID" value="BBD81075.1"/>
    <property type="molecule type" value="Genomic_DNA"/>
</dbReference>
<gene>
    <name evidence="1" type="ORF">ALSL_2424</name>
    <name evidence="2" type="ORF">ALSL_2451</name>
</gene>
<accession>A0A2Z6E8V0</accession>
<protein>
    <submittedName>
        <fullName evidence="1">Uncharacterized protein</fullName>
    </submittedName>
</protein>
<dbReference type="OrthoDB" id="6058968at2"/>
<reference evidence="1" key="3">
    <citation type="journal article" date="2020" name="Arch. Microbiol.">
        <title>Aerosticca soli gen. nov., sp. nov., an aerobic gammaproteobacterium isolated from crude oil-contaminated soil.</title>
        <authorList>
            <person name="Watanabe M."/>
            <person name="Kojima H."/>
            <person name="Fukui M."/>
        </authorList>
    </citation>
    <scope>NUCLEOTIDE SEQUENCE</scope>
    <source>
        <strain evidence="1">Dysh456</strain>
    </source>
</reference>
<organism evidence="1 3">
    <name type="scientific">Aerosticca soli</name>
    <dbReference type="NCBI Taxonomy" id="2010829"/>
    <lineage>
        <taxon>Bacteria</taxon>
        <taxon>Pseudomonadati</taxon>
        <taxon>Pseudomonadota</taxon>
        <taxon>Gammaproteobacteria</taxon>
        <taxon>Lysobacterales</taxon>
        <taxon>Rhodanobacteraceae</taxon>
        <taxon>Aerosticca</taxon>
    </lineage>
</organism>
<reference evidence="3" key="1">
    <citation type="submission" date="2018-04" db="EMBL/GenBank/DDBJ databases">
        <authorList>
            <person name="Watanabe M."/>
            <person name="Kojima H."/>
        </authorList>
    </citation>
    <scope>NUCLEOTIDE SEQUENCE [LARGE SCALE GENOMIC DNA]</scope>
    <source>
        <strain evidence="3">Dysh456</strain>
    </source>
</reference>
<dbReference type="RefSeq" id="WP_019559507.1">
    <property type="nucleotide sequence ID" value="NZ_AP018560.1"/>
</dbReference>
<evidence type="ECO:0000313" key="1">
    <source>
        <dbReference type="EMBL" id="BBD81048.1"/>
    </source>
</evidence>
<dbReference type="EMBL" id="AP018560">
    <property type="protein sequence ID" value="BBD81048.1"/>
    <property type="molecule type" value="Genomic_DNA"/>
</dbReference>
<proteinExistence type="predicted"/>
<sequence>MKKTYVDVLQALPPDETLHQFLASHGLAVPPALDAQPHEPPNRAVIEAIMTWGDTSARDRLTAELVASVALGDAAGGQAMFEAALSDPAVVTGLALCQSDLHRSFWLYVRHRALFERASDLDFWAHHSAQAQQYDLGVRRPAIPTDAALAGLRRAISAYYQRERQCGEGCVAYLVPRSPGIHLLTVHVKDLAELRLEFEGVVLKQRVGNPNIHMVLEYAEATGVVRTLARGGHKVQQMLVEAFAEHVLGVKATPERIKAPALDLSALRTGFDVPEVFEDGFSLVQLKSLTLLSPEGDLKIECTAMQASQHRSVHELLRDQLPGPLEGRWAVLAAQINLYYPPEPGRTRARVVPIEVTSRGRLNLHQFDAKLQAQLERYLVRIGILRPGQTLSAQEAPFAAGTVRATTPEDA</sequence>
<name>A0A2Z6E8V0_9GAMM</name>
<dbReference type="KEGG" id="rbd:ALSL_2451"/>